<evidence type="ECO:0000259" key="1">
    <source>
        <dbReference type="Pfam" id="PF10057"/>
    </source>
</evidence>
<comment type="caution">
    <text evidence="2">The sequence shown here is derived from an EMBL/GenBank/DDBJ whole genome shotgun (WGS) entry which is preliminary data.</text>
</comment>
<organism evidence="2">
    <name type="scientific">marine sediment metagenome</name>
    <dbReference type="NCBI Taxonomy" id="412755"/>
    <lineage>
        <taxon>unclassified sequences</taxon>
        <taxon>metagenomes</taxon>
        <taxon>ecological metagenomes</taxon>
    </lineage>
</organism>
<proteinExistence type="predicted"/>
<protein>
    <recommendedName>
        <fullName evidence="1">Na+-translocating membrane potential-generating system MpsC domain-containing protein</fullName>
    </recommendedName>
</protein>
<accession>X1RI18</accession>
<name>X1RI18_9ZZZZ</name>
<evidence type="ECO:0000313" key="2">
    <source>
        <dbReference type="EMBL" id="GAI55214.1"/>
    </source>
</evidence>
<dbReference type="Pfam" id="PF10057">
    <property type="entry name" value="MpsC"/>
    <property type="match status" value="1"/>
</dbReference>
<dbReference type="AlphaFoldDB" id="X1RI18"/>
<feature type="domain" description="Na+-translocating membrane potential-generating system MpsC" evidence="1">
    <location>
        <begin position="7"/>
        <end position="115"/>
    </location>
</feature>
<dbReference type="EMBL" id="BARV01041911">
    <property type="protein sequence ID" value="GAI55214.1"/>
    <property type="molecule type" value="Genomic_DNA"/>
</dbReference>
<sequence length="124" mass="14100">EMGGKSKQEIENAVSQVMTKFLKEQMGEQAEQVITQVVGDTIIVRFKGVLPPAERHLARNQEGERLIRELKEKLIKKAKPLLEVMIQNLTEAEVVDIHSSFDVEKDERIEIFTLNKDLGKACQV</sequence>
<gene>
    <name evidence="2" type="ORF">S06H3_63250</name>
</gene>
<reference evidence="2" key="1">
    <citation type="journal article" date="2014" name="Front. Microbiol.">
        <title>High frequency of phylogenetically diverse reductive dehalogenase-homologous genes in deep subseafloor sedimentary metagenomes.</title>
        <authorList>
            <person name="Kawai M."/>
            <person name="Futagami T."/>
            <person name="Toyoda A."/>
            <person name="Takaki Y."/>
            <person name="Nishi S."/>
            <person name="Hori S."/>
            <person name="Arai W."/>
            <person name="Tsubouchi T."/>
            <person name="Morono Y."/>
            <person name="Uchiyama I."/>
            <person name="Ito T."/>
            <person name="Fujiyama A."/>
            <person name="Inagaki F."/>
            <person name="Takami H."/>
        </authorList>
    </citation>
    <scope>NUCLEOTIDE SEQUENCE</scope>
    <source>
        <strain evidence="2">Expedition CK06-06</strain>
    </source>
</reference>
<dbReference type="InterPro" id="IPR018745">
    <property type="entry name" value="MpsC"/>
</dbReference>
<feature type="non-terminal residue" evidence="2">
    <location>
        <position position="1"/>
    </location>
</feature>